<dbReference type="AlphaFoldDB" id="A0A6G4QVQ8"/>
<dbReference type="InterPro" id="IPR016181">
    <property type="entry name" value="Acyl_CoA_acyltransferase"/>
</dbReference>
<dbReference type="CDD" id="cd04301">
    <property type="entry name" value="NAT_SF"/>
    <property type="match status" value="1"/>
</dbReference>
<dbReference type="Pfam" id="PF00583">
    <property type="entry name" value="Acetyltransf_1"/>
    <property type="match status" value="1"/>
</dbReference>
<accession>A0A6G4QVQ8</accession>
<name>A0A6G4QVQ8_9CAUL</name>
<proteinExistence type="inferred from homology"/>
<sequence length="159" mass="17314">MSVTVRPATPEDAALILSFIRDLAEYEKLLHEVEATQTHIEAALFCDGPKAFCDIALIDGEPVGLALWFYNYSTFVGRHGIYLEDLFVRPAARGLGAGKALLANLARRCVAENLGRLEWAVLDWNAPSIAFYDGLGAAAMDEWTVRRMTGDALAKLAAG</sequence>
<evidence type="ECO:0000259" key="4">
    <source>
        <dbReference type="PROSITE" id="PS51186"/>
    </source>
</evidence>
<evidence type="ECO:0000313" key="5">
    <source>
        <dbReference type="EMBL" id="NGM49529.1"/>
    </source>
</evidence>
<comment type="similarity">
    <text evidence="1">Belongs to the acetyltransferase family.</text>
</comment>
<organism evidence="5">
    <name type="scientific">Caulobacter sp. 602-2</name>
    <dbReference type="NCBI Taxonomy" id="2710887"/>
    <lineage>
        <taxon>Bacteria</taxon>
        <taxon>Pseudomonadati</taxon>
        <taxon>Pseudomonadota</taxon>
        <taxon>Alphaproteobacteria</taxon>
        <taxon>Caulobacterales</taxon>
        <taxon>Caulobacteraceae</taxon>
        <taxon>Caulobacter</taxon>
    </lineage>
</organism>
<dbReference type="InterPro" id="IPR051016">
    <property type="entry name" value="Diverse_Substrate_AcTransf"/>
</dbReference>
<dbReference type="PANTHER" id="PTHR10545">
    <property type="entry name" value="DIAMINE N-ACETYLTRANSFERASE"/>
    <property type="match status" value="1"/>
</dbReference>
<evidence type="ECO:0000256" key="3">
    <source>
        <dbReference type="ARBA" id="ARBA00023315"/>
    </source>
</evidence>
<dbReference type="PANTHER" id="PTHR10545:SF29">
    <property type="entry name" value="GH14572P-RELATED"/>
    <property type="match status" value="1"/>
</dbReference>
<evidence type="ECO:0000256" key="1">
    <source>
        <dbReference type="ARBA" id="ARBA00008694"/>
    </source>
</evidence>
<keyword evidence="2 5" id="KW-0808">Transferase</keyword>
<dbReference type="EMBL" id="JAAKGT010000002">
    <property type="protein sequence ID" value="NGM49529.1"/>
    <property type="molecule type" value="Genomic_DNA"/>
</dbReference>
<dbReference type="SUPFAM" id="SSF55729">
    <property type="entry name" value="Acyl-CoA N-acyltransferases (Nat)"/>
    <property type="match status" value="1"/>
</dbReference>
<comment type="caution">
    <text evidence="5">The sequence shown here is derived from an EMBL/GenBank/DDBJ whole genome shotgun (WGS) entry which is preliminary data.</text>
</comment>
<evidence type="ECO:0000256" key="2">
    <source>
        <dbReference type="ARBA" id="ARBA00022679"/>
    </source>
</evidence>
<feature type="domain" description="N-acetyltransferase" evidence="4">
    <location>
        <begin position="3"/>
        <end position="158"/>
    </location>
</feature>
<protein>
    <submittedName>
        <fullName evidence="5">GNAT family N-acetyltransferase</fullName>
    </submittedName>
</protein>
<dbReference type="FunFam" id="3.40.630.30:FF:000064">
    <property type="entry name" value="GNAT family acetyltransferase"/>
    <property type="match status" value="1"/>
</dbReference>
<keyword evidence="3" id="KW-0012">Acyltransferase</keyword>
<dbReference type="Gene3D" id="3.40.630.30">
    <property type="match status" value="1"/>
</dbReference>
<gene>
    <name evidence="5" type="ORF">G5B46_07915</name>
</gene>
<dbReference type="RefSeq" id="WP_165257493.1">
    <property type="nucleotide sequence ID" value="NZ_JAAKGT010000002.1"/>
</dbReference>
<dbReference type="InterPro" id="IPR000182">
    <property type="entry name" value="GNAT_dom"/>
</dbReference>
<dbReference type="PROSITE" id="PS51186">
    <property type="entry name" value="GNAT"/>
    <property type="match status" value="1"/>
</dbReference>
<reference evidence="5" key="1">
    <citation type="submission" date="2020-02" db="EMBL/GenBank/DDBJ databases">
        <authorList>
            <person name="Gao J."/>
            <person name="Sun J."/>
        </authorList>
    </citation>
    <scope>NUCLEOTIDE SEQUENCE</scope>
    <source>
        <strain evidence="5">602-2</strain>
    </source>
</reference>
<dbReference type="GO" id="GO:0008080">
    <property type="term" value="F:N-acetyltransferase activity"/>
    <property type="evidence" value="ECO:0007669"/>
    <property type="project" value="TreeGrafter"/>
</dbReference>